<accession>A0A6P0ESK1</accession>
<reference evidence="2 4" key="1">
    <citation type="submission" date="2020-01" db="EMBL/GenBank/DDBJ databases">
        <title>the WGS Modestobacter muralis CPCC 204518.</title>
        <authorList>
            <person name="Jiang Z."/>
        </authorList>
    </citation>
    <scope>NUCLEOTIDE SEQUENCE [LARGE SCALE GENOMIC DNA]</scope>
    <source>
        <strain evidence="2 4">DSM 100205</strain>
    </source>
</reference>
<comment type="caution">
    <text evidence="2">The sequence shown here is derived from an EMBL/GenBank/DDBJ whole genome shotgun (WGS) entry which is preliminary data.</text>
</comment>
<keyword evidence="4" id="KW-1185">Reference proteome</keyword>
<dbReference type="EMBL" id="JAAGWH010000027">
    <property type="protein sequence ID" value="NEK94612.1"/>
    <property type="molecule type" value="Genomic_DNA"/>
</dbReference>
<feature type="transmembrane region" description="Helical" evidence="1">
    <location>
        <begin position="136"/>
        <end position="154"/>
    </location>
</feature>
<organism evidence="2 4">
    <name type="scientific">Modestobacter muralis</name>
    <dbReference type="NCBI Taxonomy" id="1608614"/>
    <lineage>
        <taxon>Bacteria</taxon>
        <taxon>Bacillati</taxon>
        <taxon>Actinomycetota</taxon>
        <taxon>Actinomycetes</taxon>
        <taxon>Geodermatophilales</taxon>
        <taxon>Geodermatophilaceae</taxon>
        <taxon>Modestobacter</taxon>
    </lineage>
</organism>
<feature type="transmembrane region" description="Helical" evidence="1">
    <location>
        <begin position="42"/>
        <end position="61"/>
    </location>
</feature>
<dbReference type="EMBL" id="JAAGWB010000029">
    <property type="protein sequence ID" value="NEN51500.1"/>
    <property type="molecule type" value="Genomic_DNA"/>
</dbReference>
<reference evidence="3 5" key="2">
    <citation type="submission" date="2020-02" db="EMBL/GenBank/DDBJ databases">
        <title>The WGS of Modestobacter muralis DSM 100205.</title>
        <authorList>
            <person name="Jiang Z."/>
        </authorList>
    </citation>
    <scope>NUCLEOTIDE SEQUENCE [LARGE SCALE GENOMIC DNA]</scope>
    <source>
        <strain evidence="3 5">DSM 100205</strain>
    </source>
</reference>
<evidence type="ECO:0000256" key="1">
    <source>
        <dbReference type="SAM" id="Phobius"/>
    </source>
</evidence>
<protein>
    <submittedName>
        <fullName evidence="2">Uncharacterized protein</fullName>
    </submittedName>
</protein>
<feature type="transmembrane region" description="Helical" evidence="1">
    <location>
        <begin position="67"/>
        <end position="88"/>
    </location>
</feature>
<evidence type="ECO:0000313" key="5">
    <source>
        <dbReference type="Proteomes" id="UP000471152"/>
    </source>
</evidence>
<proteinExistence type="predicted"/>
<evidence type="ECO:0000313" key="3">
    <source>
        <dbReference type="EMBL" id="NEN51500.1"/>
    </source>
</evidence>
<keyword evidence="1" id="KW-0812">Transmembrane</keyword>
<gene>
    <name evidence="3" type="ORF">G3R41_11240</name>
    <name evidence="2" type="ORF">GCU67_10585</name>
</gene>
<keyword evidence="1" id="KW-0472">Membrane</keyword>
<evidence type="ECO:0000313" key="2">
    <source>
        <dbReference type="EMBL" id="NEK94612.1"/>
    </source>
</evidence>
<sequence>MTGGLSGGADDGVVVDRDAAAAQLAGLQADRARLADRLVQPWWWDASLGLGLFALLASYSFHDTRVTLAVLVVVLAGFGALMAAYKRLSGTWWDARRVGPVQERVRRMMRWWLAGYLTLLALGCAAEYLLDLRGTMVVVGAVLGTMAGLLSRHVTRLYVAGLRAGL</sequence>
<name>A0A6P0ESK1_9ACTN</name>
<dbReference type="Proteomes" id="UP000471152">
    <property type="component" value="Unassembled WGS sequence"/>
</dbReference>
<keyword evidence="1" id="KW-1133">Transmembrane helix</keyword>
<dbReference type="AlphaFoldDB" id="A0A6P0ESK1"/>
<dbReference type="Proteomes" id="UP000468828">
    <property type="component" value="Unassembled WGS sequence"/>
</dbReference>
<dbReference type="RefSeq" id="WP_163611186.1">
    <property type="nucleotide sequence ID" value="NZ_JAAGWB010000029.1"/>
</dbReference>
<evidence type="ECO:0000313" key="4">
    <source>
        <dbReference type="Proteomes" id="UP000468828"/>
    </source>
</evidence>
<feature type="transmembrane region" description="Helical" evidence="1">
    <location>
        <begin position="109"/>
        <end position="130"/>
    </location>
</feature>